<dbReference type="EMBL" id="CM001403">
    <property type="protein sequence ID" value="EHQ29874.1"/>
    <property type="molecule type" value="Genomic_DNA"/>
</dbReference>
<protein>
    <recommendedName>
        <fullName evidence="4">DUF4783 domain-containing protein</fullName>
    </recommendedName>
</protein>
<dbReference type="Gene3D" id="3.10.450.50">
    <property type="match status" value="1"/>
</dbReference>
<dbReference type="AlphaFoldDB" id="H1Y7M9"/>
<dbReference type="RefSeq" id="WP_008511327.1">
    <property type="nucleotide sequence ID" value="NZ_CM001403.1"/>
</dbReference>
<feature type="chain" id="PRO_5003558819" description="DUF4783 domain-containing protein" evidence="1">
    <location>
        <begin position="21"/>
        <end position="130"/>
    </location>
</feature>
<gene>
    <name evidence="2" type="ORF">Mucpa_5807</name>
</gene>
<name>H1Y7M9_9SPHI</name>
<dbReference type="STRING" id="714943.Mucpa_5807"/>
<evidence type="ECO:0000313" key="3">
    <source>
        <dbReference type="Proteomes" id="UP000002774"/>
    </source>
</evidence>
<dbReference type="HOGENOM" id="CLU_1935673_0_0_10"/>
<sequence length="130" mass="14645">MKLLCFLFVFSLLAAQPKPADPVEKTLILLKQSSWAELCKAFAPNIDLAIMEDGNTYTKEQATAKTNAFFAKNEPFTVKLIHRVDSNPDYKFAVFVLTGKTGSYRTSCSVRNNNGLLQINELHIEMEKIK</sequence>
<evidence type="ECO:0000256" key="1">
    <source>
        <dbReference type="SAM" id="SignalP"/>
    </source>
</evidence>
<reference evidence="2" key="1">
    <citation type="submission" date="2011-09" db="EMBL/GenBank/DDBJ databases">
        <title>The permanent draft genome of Mucilaginibacter paludis DSM 18603.</title>
        <authorList>
            <consortium name="US DOE Joint Genome Institute (JGI-PGF)"/>
            <person name="Lucas S."/>
            <person name="Han J."/>
            <person name="Lapidus A."/>
            <person name="Bruce D."/>
            <person name="Goodwin L."/>
            <person name="Pitluck S."/>
            <person name="Peters L."/>
            <person name="Kyrpides N."/>
            <person name="Mavromatis K."/>
            <person name="Ivanova N."/>
            <person name="Mikhailova N."/>
            <person name="Held B."/>
            <person name="Detter J.C."/>
            <person name="Tapia R."/>
            <person name="Han C."/>
            <person name="Land M."/>
            <person name="Hauser L."/>
            <person name="Markowitz V."/>
            <person name="Cheng J.-F."/>
            <person name="Hugenholtz P."/>
            <person name="Woyke T."/>
            <person name="Wu D."/>
            <person name="Tindall B."/>
            <person name="Brambilla E."/>
            <person name="Klenk H.-P."/>
            <person name="Eisen J.A."/>
        </authorList>
    </citation>
    <scope>NUCLEOTIDE SEQUENCE [LARGE SCALE GENOMIC DNA]</scope>
    <source>
        <strain evidence="2">DSM 18603</strain>
    </source>
</reference>
<proteinExistence type="predicted"/>
<dbReference type="Proteomes" id="UP000002774">
    <property type="component" value="Chromosome"/>
</dbReference>
<evidence type="ECO:0000313" key="2">
    <source>
        <dbReference type="EMBL" id="EHQ29874.1"/>
    </source>
</evidence>
<dbReference type="InterPro" id="IPR031977">
    <property type="entry name" value="DUF4783"/>
</dbReference>
<keyword evidence="1" id="KW-0732">Signal</keyword>
<dbReference type="OrthoDB" id="1524766at2"/>
<accession>H1Y7M9</accession>
<feature type="signal peptide" evidence="1">
    <location>
        <begin position="1"/>
        <end position="20"/>
    </location>
</feature>
<evidence type="ECO:0008006" key="4">
    <source>
        <dbReference type="Google" id="ProtNLM"/>
    </source>
</evidence>
<keyword evidence="3" id="KW-1185">Reference proteome</keyword>
<organism evidence="2 3">
    <name type="scientific">Mucilaginibacter paludis DSM 18603</name>
    <dbReference type="NCBI Taxonomy" id="714943"/>
    <lineage>
        <taxon>Bacteria</taxon>
        <taxon>Pseudomonadati</taxon>
        <taxon>Bacteroidota</taxon>
        <taxon>Sphingobacteriia</taxon>
        <taxon>Sphingobacteriales</taxon>
        <taxon>Sphingobacteriaceae</taxon>
        <taxon>Mucilaginibacter</taxon>
    </lineage>
</organism>
<dbReference type="Pfam" id="PF16022">
    <property type="entry name" value="DUF4783"/>
    <property type="match status" value="1"/>
</dbReference>